<feature type="transmembrane region" description="Helical" evidence="1">
    <location>
        <begin position="6"/>
        <end position="23"/>
    </location>
</feature>
<feature type="transmembrane region" description="Helical" evidence="1">
    <location>
        <begin position="102"/>
        <end position="128"/>
    </location>
</feature>
<dbReference type="RefSeq" id="WP_010024180.1">
    <property type="nucleotide sequence ID" value="NZ_AFVQ02000099.1"/>
</dbReference>
<evidence type="ECO:0000313" key="2">
    <source>
        <dbReference type="EMBL" id="KLI02467.1"/>
    </source>
</evidence>
<organism evidence="2 3">
    <name type="scientific">Sporolactobacillus inulinus CASD</name>
    <dbReference type="NCBI Taxonomy" id="1069536"/>
    <lineage>
        <taxon>Bacteria</taxon>
        <taxon>Bacillati</taxon>
        <taxon>Bacillota</taxon>
        <taxon>Bacilli</taxon>
        <taxon>Bacillales</taxon>
        <taxon>Sporolactobacillaceae</taxon>
        <taxon>Sporolactobacillus</taxon>
    </lineage>
</organism>
<dbReference type="Pfam" id="PF17099">
    <property type="entry name" value="TrpP"/>
    <property type="match status" value="1"/>
</dbReference>
<sequence length="180" mass="19116">MKLKNLIVVALLLAIGTILHALVPGFPMKSDFGLVMLFISLFLFADAKSFLIIGLVDGILAGLTTTMPGGFIPNVVDKLITSTVVFLVFYLIARHLQPKAKYIFGVVLVGLGTAFSGTIFLTVAILVAGLNAAAFGGLFVTMVLPTALANLVLFAVLYPIIVKIGERSGFLHTAPRPTTR</sequence>
<comment type="caution">
    <text evidence="2">The sequence shown here is derived from an EMBL/GenBank/DDBJ whole genome shotgun (WGS) entry which is preliminary data.</text>
</comment>
<keyword evidence="1" id="KW-1133">Transmembrane helix</keyword>
<dbReference type="OrthoDB" id="2243651at2"/>
<accession>A0A0U1QNS8</accession>
<proteinExistence type="predicted"/>
<dbReference type="AlphaFoldDB" id="A0A0U1QNS8"/>
<evidence type="ECO:0000313" key="3">
    <source>
        <dbReference type="Proteomes" id="UP000035553"/>
    </source>
</evidence>
<keyword evidence="1" id="KW-0812">Transmembrane</keyword>
<name>A0A0U1QNS8_9BACL</name>
<keyword evidence="3" id="KW-1185">Reference proteome</keyword>
<gene>
    <name evidence="2" type="ORF">SINU_08005</name>
</gene>
<dbReference type="STRING" id="1069536.SINU_08005"/>
<feature type="transmembrane region" description="Helical" evidence="1">
    <location>
        <begin position="35"/>
        <end position="55"/>
    </location>
</feature>
<dbReference type="Proteomes" id="UP000035553">
    <property type="component" value="Unassembled WGS sequence"/>
</dbReference>
<feature type="transmembrane region" description="Helical" evidence="1">
    <location>
        <begin position="134"/>
        <end position="161"/>
    </location>
</feature>
<dbReference type="InterPro" id="IPR031360">
    <property type="entry name" value="TrpP"/>
</dbReference>
<protein>
    <submittedName>
        <fullName evidence="2">Tryptophan transporter</fullName>
    </submittedName>
</protein>
<reference evidence="2 3" key="1">
    <citation type="journal article" date="2011" name="J. Bacteriol.">
        <title>Draft genome sequence of Sporolactobacillus inulinus strain CASD, an efficient D-lactic acid-producing bacterium with high-concentration lactate tolerance capability.</title>
        <authorList>
            <person name="Yu B."/>
            <person name="Su F."/>
            <person name="Wang L."/>
            <person name="Xu K."/>
            <person name="Zhao B."/>
            <person name="Xu P."/>
        </authorList>
    </citation>
    <scope>NUCLEOTIDE SEQUENCE [LARGE SCALE GENOMIC DNA]</scope>
    <source>
        <strain evidence="2 3">CASD</strain>
    </source>
</reference>
<dbReference type="Gene3D" id="1.10.1760.20">
    <property type="match status" value="1"/>
</dbReference>
<feature type="transmembrane region" description="Helical" evidence="1">
    <location>
        <begin position="75"/>
        <end position="93"/>
    </location>
</feature>
<keyword evidence="1" id="KW-0472">Membrane</keyword>
<dbReference type="EMBL" id="AFVQ02000099">
    <property type="protein sequence ID" value="KLI02467.1"/>
    <property type="molecule type" value="Genomic_DNA"/>
</dbReference>
<evidence type="ECO:0000256" key="1">
    <source>
        <dbReference type="SAM" id="Phobius"/>
    </source>
</evidence>